<reference evidence="5" key="1">
    <citation type="submission" date="2023-06" db="EMBL/GenBank/DDBJ databases">
        <title>Genomic of Parafulvivirga corallium.</title>
        <authorList>
            <person name="Wang G."/>
        </authorList>
    </citation>
    <scope>NUCLEOTIDE SEQUENCE</scope>
    <source>
        <strain evidence="5">BMA10</strain>
    </source>
</reference>
<dbReference type="Pfam" id="PF12802">
    <property type="entry name" value="MarR_2"/>
    <property type="match status" value="1"/>
</dbReference>
<keyword evidence="1" id="KW-0805">Transcription regulation</keyword>
<evidence type="ECO:0000313" key="5">
    <source>
        <dbReference type="EMBL" id="MDN5201938.1"/>
    </source>
</evidence>
<keyword evidence="2" id="KW-0238">DNA-binding</keyword>
<name>A0ABT8KNZ9_9BACT</name>
<dbReference type="InterPro" id="IPR011991">
    <property type="entry name" value="ArsR-like_HTH"/>
</dbReference>
<keyword evidence="3" id="KW-0804">Transcription</keyword>
<protein>
    <submittedName>
        <fullName evidence="5">MarR family transcriptional regulator</fullName>
    </submittedName>
</protein>
<keyword evidence="6" id="KW-1185">Reference proteome</keyword>
<proteinExistence type="predicted"/>
<gene>
    <name evidence="5" type="ORF">QQ008_11205</name>
</gene>
<dbReference type="SUPFAM" id="SSF46785">
    <property type="entry name" value="Winged helix' DNA-binding domain"/>
    <property type="match status" value="1"/>
</dbReference>
<comment type="caution">
    <text evidence="5">The sequence shown here is derived from an EMBL/GenBank/DDBJ whole genome shotgun (WGS) entry which is preliminary data.</text>
</comment>
<organism evidence="5 6">
    <name type="scientific">Splendidivirga corallicola</name>
    <dbReference type="NCBI Taxonomy" id="3051826"/>
    <lineage>
        <taxon>Bacteria</taxon>
        <taxon>Pseudomonadati</taxon>
        <taxon>Bacteroidota</taxon>
        <taxon>Cytophagia</taxon>
        <taxon>Cytophagales</taxon>
        <taxon>Splendidivirgaceae</taxon>
        <taxon>Splendidivirga</taxon>
    </lineage>
</organism>
<evidence type="ECO:0000256" key="1">
    <source>
        <dbReference type="ARBA" id="ARBA00023015"/>
    </source>
</evidence>
<dbReference type="SMART" id="SM00347">
    <property type="entry name" value="HTH_MARR"/>
    <property type="match status" value="1"/>
</dbReference>
<dbReference type="InterPro" id="IPR036390">
    <property type="entry name" value="WH_DNA-bd_sf"/>
</dbReference>
<sequence>MAKSIFDPKSQEKDIKSKIVIGLERISEAFRVLLWEHAKVIGLSPIQIQILIFIAHHKEALCNVSQIAREFNVTKPTISDAIKVLETKGFIIKKSSSYDSRSYSISLSDTGKNIVKDTEGFADPIKNQLSNIENDYLENLYDSLTQLIYGLNKTGIITVQRTCYGCRFYERRAETHHCQFLRKDLLNSEIRLDCSEFETKAHG</sequence>
<feature type="domain" description="HTH marR-type" evidence="4">
    <location>
        <begin position="16"/>
        <end position="146"/>
    </location>
</feature>
<dbReference type="Proteomes" id="UP001172082">
    <property type="component" value="Unassembled WGS sequence"/>
</dbReference>
<dbReference type="CDD" id="cd00090">
    <property type="entry name" value="HTH_ARSR"/>
    <property type="match status" value="1"/>
</dbReference>
<dbReference type="EMBL" id="JAUJEA010000003">
    <property type="protein sequence ID" value="MDN5201938.1"/>
    <property type="molecule type" value="Genomic_DNA"/>
</dbReference>
<accession>A0ABT8KNZ9</accession>
<dbReference type="PANTHER" id="PTHR42756">
    <property type="entry name" value="TRANSCRIPTIONAL REGULATOR, MARR"/>
    <property type="match status" value="1"/>
</dbReference>
<dbReference type="RefSeq" id="WP_346751962.1">
    <property type="nucleotide sequence ID" value="NZ_JAUJEA010000003.1"/>
</dbReference>
<dbReference type="Gene3D" id="1.10.10.10">
    <property type="entry name" value="Winged helix-like DNA-binding domain superfamily/Winged helix DNA-binding domain"/>
    <property type="match status" value="1"/>
</dbReference>
<dbReference type="PANTHER" id="PTHR42756:SF1">
    <property type="entry name" value="TRANSCRIPTIONAL REPRESSOR OF EMRAB OPERON"/>
    <property type="match status" value="1"/>
</dbReference>
<evidence type="ECO:0000313" key="6">
    <source>
        <dbReference type="Proteomes" id="UP001172082"/>
    </source>
</evidence>
<dbReference type="InterPro" id="IPR036388">
    <property type="entry name" value="WH-like_DNA-bd_sf"/>
</dbReference>
<dbReference type="InterPro" id="IPR000835">
    <property type="entry name" value="HTH_MarR-typ"/>
</dbReference>
<evidence type="ECO:0000256" key="3">
    <source>
        <dbReference type="ARBA" id="ARBA00023163"/>
    </source>
</evidence>
<evidence type="ECO:0000259" key="4">
    <source>
        <dbReference type="PROSITE" id="PS50995"/>
    </source>
</evidence>
<evidence type="ECO:0000256" key="2">
    <source>
        <dbReference type="ARBA" id="ARBA00023125"/>
    </source>
</evidence>
<dbReference type="PROSITE" id="PS50995">
    <property type="entry name" value="HTH_MARR_2"/>
    <property type="match status" value="1"/>
</dbReference>